<dbReference type="RefSeq" id="WP_015267246.1">
    <property type="nucleotide sequence ID" value="NC_019904.1"/>
</dbReference>
<evidence type="ECO:0000256" key="4">
    <source>
        <dbReference type="ARBA" id="ARBA00023163"/>
    </source>
</evidence>
<evidence type="ECO:0000259" key="5">
    <source>
        <dbReference type="Pfam" id="PF04542"/>
    </source>
</evidence>
<dbReference type="STRING" id="926556.Echvi_3485"/>
<accession>L0G3W6</accession>
<dbReference type="InterPro" id="IPR036388">
    <property type="entry name" value="WH-like_DNA-bd_sf"/>
</dbReference>
<reference evidence="8" key="1">
    <citation type="submission" date="2012-02" db="EMBL/GenBank/DDBJ databases">
        <title>The complete genome of Echinicola vietnamensis DSM 17526.</title>
        <authorList>
            <person name="Lucas S."/>
            <person name="Copeland A."/>
            <person name="Lapidus A."/>
            <person name="Glavina del Rio T."/>
            <person name="Dalin E."/>
            <person name="Tice H."/>
            <person name="Bruce D."/>
            <person name="Goodwin L."/>
            <person name="Pitluck S."/>
            <person name="Peters L."/>
            <person name="Ovchinnikova G."/>
            <person name="Teshima H."/>
            <person name="Kyrpides N."/>
            <person name="Mavromatis K."/>
            <person name="Ivanova N."/>
            <person name="Brettin T."/>
            <person name="Detter J.C."/>
            <person name="Han C."/>
            <person name="Larimer F."/>
            <person name="Land M."/>
            <person name="Hauser L."/>
            <person name="Markowitz V."/>
            <person name="Cheng J.-F."/>
            <person name="Hugenholtz P."/>
            <person name="Woyke T."/>
            <person name="Wu D."/>
            <person name="Brambilla E."/>
            <person name="Klenk H.-P."/>
            <person name="Eisen J.A."/>
        </authorList>
    </citation>
    <scope>NUCLEOTIDE SEQUENCE [LARGE SCALE GENOMIC DNA]</scope>
    <source>
        <strain evidence="8">DSM 17526 / LMG 23754 / KMM 6221</strain>
    </source>
</reference>
<dbReference type="InterPro" id="IPR013249">
    <property type="entry name" value="RNA_pol_sigma70_r4_t2"/>
</dbReference>
<evidence type="ECO:0000256" key="1">
    <source>
        <dbReference type="ARBA" id="ARBA00010641"/>
    </source>
</evidence>
<dbReference type="InterPro" id="IPR014327">
    <property type="entry name" value="RNA_pol_sigma70_bacteroid"/>
</dbReference>
<dbReference type="SUPFAM" id="SSF88946">
    <property type="entry name" value="Sigma2 domain of RNA polymerase sigma factors"/>
    <property type="match status" value="1"/>
</dbReference>
<dbReference type="PANTHER" id="PTHR43133:SF46">
    <property type="entry name" value="RNA POLYMERASE SIGMA-70 FACTOR ECF SUBFAMILY"/>
    <property type="match status" value="1"/>
</dbReference>
<dbReference type="NCBIfam" id="TIGR02937">
    <property type="entry name" value="sigma70-ECF"/>
    <property type="match status" value="1"/>
</dbReference>
<evidence type="ECO:0000256" key="3">
    <source>
        <dbReference type="ARBA" id="ARBA00023082"/>
    </source>
</evidence>
<dbReference type="PANTHER" id="PTHR43133">
    <property type="entry name" value="RNA POLYMERASE ECF-TYPE SIGMA FACTO"/>
    <property type="match status" value="1"/>
</dbReference>
<evidence type="ECO:0000259" key="6">
    <source>
        <dbReference type="Pfam" id="PF08281"/>
    </source>
</evidence>
<dbReference type="InterPro" id="IPR013325">
    <property type="entry name" value="RNA_pol_sigma_r2"/>
</dbReference>
<dbReference type="GO" id="GO:0006352">
    <property type="term" value="P:DNA-templated transcription initiation"/>
    <property type="evidence" value="ECO:0007669"/>
    <property type="project" value="InterPro"/>
</dbReference>
<dbReference type="EMBL" id="CP003346">
    <property type="protein sequence ID" value="AGA79701.1"/>
    <property type="molecule type" value="Genomic_DNA"/>
</dbReference>
<dbReference type="InterPro" id="IPR039425">
    <property type="entry name" value="RNA_pol_sigma-70-like"/>
</dbReference>
<feature type="domain" description="RNA polymerase sigma-70 region 2" evidence="5">
    <location>
        <begin position="25"/>
        <end position="89"/>
    </location>
</feature>
<dbReference type="Pfam" id="PF04542">
    <property type="entry name" value="Sigma70_r2"/>
    <property type="match status" value="1"/>
</dbReference>
<sequence>MKNKKDQSNMSSSSNQFTLEQVFYRFHKKLVYFSFQFVKDKSQAEDLVQEVFIQFAQKEEALQQGEAYIQNYLYKAVKNKSLNSLRDQKQKLGIADEVLSISNEDQTIIQRMIQAEVMDELYAAMEALPEGCRKVSALGFLEGKSNQEIADQLGVSINTVKTQKQRGLKLLRSRLNPEVIYTLVLLMNC</sequence>
<dbReference type="HOGENOM" id="CLU_047691_4_3_10"/>
<proteinExistence type="inferred from homology"/>
<feature type="domain" description="RNA polymerase sigma factor 70 region 4 type 2" evidence="6">
    <location>
        <begin position="119"/>
        <end position="171"/>
    </location>
</feature>
<comment type="similarity">
    <text evidence="1">Belongs to the sigma-70 factor family. ECF subfamily.</text>
</comment>
<evidence type="ECO:0000256" key="2">
    <source>
        <dbReference type="ARBA" id="ARBA00023015"/>
    </source>
</evidence>
<dbReference type="InterPro" id="IPR014284">
    <property type="entry name" value="RNA_pol_sigma-70_dom"/>
</dbReference>
<dbReference type="KEGG" id="evi:Echvi_3485"/>
<evidence type="ECO:0000313" key="8">
    <source>
        <dbReference type="Proteomes" id="UP000010796"/>
    </source>
</evidence>
<keyword evidence="2" id="KW-0805">Transcription regulation</keyword>
<dbReference type="OrthoDB" id="679904at2"/>
<keyword evidence="4" id="KW-0804">Transcription</keyword>
<dbReference type="InterPro" id="IPR007627">
    <property type="entry name" value="RNA_pol_sigma70_r2"/>
</dbReference>
<dbReference type="Gene3D" id="1.10.1740.10">
    <property type="match status" value="1"/>
</dbReference>
<dbReference type="eggNOG" id="COG1595">
    <property type="taxonomic scope" value="Bacteria"/>
</dbReference>
<gene>
    <name evidence="7" type="ordered locus">Echvi_3485</name>
</gene>
<organism evidence="7 8">
    <name type="scientific">Echinicola vietnamensis (strain DSM 17526 / LMG 23754 / KMM 6221)</name>
    <dbReference type="NCBI Taxonomy" id="926556"/>
    <lineage>
        <taxon>Bacteria</taxon>
        <taxon>Pseudomonadati</taxon>
        <taxon>Bacteroidota</taxon>
        <taxon>Cytophagia</taxon>
        <taxon>Cytophagales</taxon>
        <taxon>Cyclobacteriaceae</taxon>
        <taxon>Echinicola</taxon>
    </lineage>
</organism>
<dbReference type="SUPFAM" id="SSF88659">
    <property type="entry name" value="Sigma3 and sigma4 domains of RNA polymerase sigma factors"/>
    <property type="match status" value="1"/>
</dbReference>
<dbReference type="PATRIC" id="fig|926556.3.peg.3671"/>
<dbReference type="AlphaFoldDB" id="L0G3W6"/>
<dbReference type="GO" id="GO:0003677">
    <property type="term" value="F:DNA binding"/>
    <property type="evidence" value="ECO:0007669"/>
    <property type="project" value="InterPro"/>
</dbReference>
<keyword evidence="3" id="KW-0731">Sigma factor</keyword>
<dbReference type="GO" id="GO:0016987">
    <property type="term" value="F:sigma factor activity"/>
    <property type="evidence" value="ECO:0007669"/>
    <property type="project" value="UniProtKB-KW"/>
</dbReference>
<evidence type="ECO:0000313" key="7">
    <source>
        <dbReference type="EMBL" id="AGA79701.1"/>
    </source>
</evidence>
<name>L0G3W6_ECHVK</name>
<dbReference type="Gene3D" id="1.10.10.10">
    <property type="entry name" value="Winged helix-like DNA-binding domain superfamily/Winged helix DNA-binding domain"/>
    <property type="match status" value="1"/>
</dbReference>
<keyword evidence="8" id="KW-1185">Reference proteome</keyword>
<dbReference type="InterPro" id="IPR013324">
    <property type="entry name" value="RNA_pol_sigma_r3/r4-like"/>
</dbReference>
<dbReference type="Pfam" id="PF08281">
    <property type="entry name" value="Sigma70_r4_2"/>
    <property type="match status" value="1"/>
</dbReference>
<dbReference type="CDD" id="cd06171">
    <property type="entry name" value="Sigma70_r4"/>
    <property type="match status" value="1"/>
</dbReference>
<dbReference type="Proteomes" id="UP000010796">
    <property type="component" value="Chromosome"/>
</dbReference>
<protein>
    <submittedName>
        <fullName evidence="7">RNA polymerase sigma-70 factor, expansion family 1</fullName>
    </submittedName>
</protein>
<dbReference type="NCBIfam" id="TIGR02985">
    <property type="entry name" value="Sig70_bacteroi1"/>
    <property type="match status" value="1"/>
</dbReference>